<dbReference type="OrthoDB" id="185455at2759"/>
<keyword evidence="6 10" id="KW-0812">Transmembrane</keyword>
<dbReference type="InterPro" id="IPR014857">
    <property type="entry name" value="Nse1_RING_C4HC3-type"/>
</dbReference>
<dbReference type="InterPro" id="IPR011513">
    <property type="entry name" value="Nse1"/>
</dbReference>
<dbReference type="PANTHER" id="PTHR31162:SF3">
    <property type="entry name" value="TRANSPORTER_MALIC ACID TRANSPORT PROTEIN, PUTATIVE-RELATED"/>
    <property type="match status" value="1"/>
</dbReference>
<name>A0A0G2GKP7_PHACM</name>
<evidence type="ECO:0000256" key="3">
    <source>
        <dbReference type="ARBA" id="ARBA00010258"/>
    </source>
</evidence>
<keyword evidence="8 10" id="KW-0472">Membrane</keyword>
<feature type="transmembrane region" description="Helical" evidence="10">
    <location>
        <begin position="320"/>
        <end position="344"/>
    </location>
</feature>
<feature type="compositionally biased region" description="Acidic residues" evidence="9">
    <location>
        <begin position="730"/>
        <end position="743"/>
    </location>
</feature>
<dbReference type="InterPro" id="IPR036388">
    <property type="entry name" value="WH-like_DNA-bd_sf"/>
</dbReference>
<feature type="transmembrane region" description="Helical" evidence="10">
    <location>
        <begin position="291"/>
        <end position="314"/>
    </location>
</feature>
<evidence type="ECO:0000256" key="8">
    <source>
        <dbReference type="ARBA" id="ARBA00023136"/>
    </source>
</evidence>
<sequence>MQAKSTSIDTVPRFLRSPGDEGYRTPTIEDVERQRNRPDVAIPQASTRSYFDTGLSQPAETHEGPITNGETSSQKIDDEEFADALPWRIRLKHLTWAFFTFTMATGGIANVLYSGILSGQLSSGRALPIIIGGFTIQGVGFLVSLMVYSAFIYRLMTQKLPRESLRPGMFVSVGPSGFTVAGTVNMAKNAKNIMPALFMGDTDPQLTATIIKVCANWMSLWLWGLAIWFFFVSVLAHLTAFIQGTGSDDGDLPVIKSAIFGPTANSQDSPNTTSDSSRSPRRRWKKPQMSFSMTFFSFVFPNTALVTATFAIGGAFKVPAINVIGCVMTCLLILTWLFVVVGMIRAIRNHVILWPEKGEDRDEGGFKKSQVSGGDESSLRRQNTRGTVYDDEDRRSFRDYDGARGPRHPSGGDVTMDETQYNDTNRAFLQAFLARGTLTFEEAQPILAAIFSIQDDKEVSPADITQADLSSYISAANTAISTLDLEIRSQTNQSTRQRIYALVNTTSDSLTQLATTYSADEIAYVKRLLDFMFETNNTRRTEAMCITSMQAVQLAKANSAESQRRESTGTAGLSQNLTLRDAESMLERLVDEGWLEKSTKGFYTLSLRALIELKGWLCDTYNDDEDTADGDDGPRIRIKMCKACGDIITMGERCAQRECPVRLHDFCKPNFFRVQQSINCPACGTQWDGKHFVGERAITTSEKYLQGKRRSGGPTADTGALTNGHRRLDEGDDGDQEPTEDEG</sequence>
<dbReference type="GO" id="GO:0030915">
    <property type="term" value="C:Smc5-Smc6 complex"/>
    <property type="evidence" value="ECO:0007669"/>
    <property type="project" value="InterPro"/>
</dbReference>
<reference evidence="12 13" key="1">
    <citation type="submission" date="2015-05" db="EMBL/GenBank/DDBJ databases">
        <title>Distinctive expansion of gene families associated with plant cell wall degradation and secondary metabolism in the genomes of grapevine trunk pathogens.</title>
        <authorList>
            <person name="Lawrence D.P."/>
            <person name="Travadon R."/>
            <person name="Rolshausen P.E."/>
            <person name="Baumgartner K."/>
        </authorList>
    </citation>
    <scope>NUCLEOTIDE SEQUENCE [LARGE SCALE GENOMIC DNA]</scope>
    <source>
        <strain evidence="12">UCRPC4</strain>
    </source>
</reference>
<dbReference type="InterPro" id="IPR004695">
    <property type="entry name" value="SLAC1/Mae1/Ssu1/TehA"/>
</dbReference>
<evidence type="ECO:0000256" key="1">
    <source>
        <dbReference type="ARBA" id="ARBA00000900"/>
    </source>
</evidence>
<evidence type="ECO:0000259" key="11">
    <source>
        <dbReference type="Pfam" id="PF08746"/>
    </source>
</evidence>
<feature type="transmembrane region" description="Helical" evidence="10">
    <location>
        <begin position="220"/>
        <end position="242"/>
    </location>
</feature>
<dbReference type="InterPro" id="IPR038665">
    <property type="entry name" value="Voltage-dep_anion_channel_sf"/>
</dbReference>
<feature type="transmembrane region" description="Helical" evidence="10">
    <location>
        <begin position="96"/>
        <end position="117"/>
    </location>
</feature>
<evidence type="ECO:0000256" key="7">
    <source>
        <dbReference type="ARBA" id="ARBA00022989"/>
    </source>
</evidence>
<dbReference type="PANTHER" id="PTHR31162">
    <property type="entry name" value="MALIC ACID TRANSPORT PROTEIN-RELATED"/>
    <property type="match status" value="1"/>
</dbReference>
<comment type="caution">
    <text evidence="12">The sequence shown here is derived from an EMBL/GenBank/DDBJ whole genome shotgun (WGS) entry which is preliminary data.</text>
</comment>
<evidence type="ECO:0000256" key="10">
    <source>
        <dbReference type="SAM" id="Phobius"/>
    </source>
</evidence>
<feature type="transmembrane region" description="Helical" evidence="10">
    <location>
        <begin position="129"/>
        <end position="156"/>
    </location>
</feature>
<feature type="compositionally biased region" description="Basic and acidic residues" evidence="9">
    <location>
        <begin position="392"/>
        <end position="404"/>
    </location>
</feature>
<dbReference type="Pfam" id="PF03595">
    <property type="entry name" value="SLAC1"/>
    <property type="match status" value="1"/>
</dbReference>
<dbReference type="Pfam" id="PF07574">
    <property type="entry name" value="SMC_Nse1"/>
    <property type="match status" value="1"/>
</dbReference>
<dbReference type="Gene3D" id="1.50.10.150">
    <property type="entry name" value="Voltage-dependent anion channel"/>
    <property type="match status" value="1"/>
</dbReference>
<dbReference type="Pfam" id="PF08746">
    <property type="entry name" value="zf-RING-like"/>
    <property type="match status" value="1"/>
</dbReference>
<gene>
    <name evidence="12" type="ORF">UCRPC4_g05541</name>
</gene>
<evidence type="ECO:0000256" key="5">
    <source>
        <dbReference type="ARBA" id="ARBA00019422"/>
    </source>
</evidence>
<dbReference type="Gene3D" id="1.10.10.10">
    <property type="entry name" value="Winged helix-like DNA-binding domain superfamily/Winged helix DNA-binding domain"/>
    <property type="match status" value="1"/>
</dbReference>
<dbReference type="GO" id="GO:0006281">
    <property type="term" value="P:DNA repair"/>
    <property type="evidence" value="ECO:0007669"/>
    <property type="project" value="InterPro"/>
</dbReference>
<dbReference type="Proteomes" id="UP000053317">
    <property type="component" value="Unassembled WGS sequence"/>
</dbReference>
<comment type="similarity">
    <text evidence="3">Belongs to the NSE1 family.</text>
</comment>
<feature type="region of interest" description="Disordered" evidence="9">
    <location>
        <begin position="359"/>
        <end position="418"/>
    </location>
</feature>
<dbReference type="EMBL" id="LCWF01000145">
    <property type="protein sequence ID" value="KKY17480.1"/>
    <property type="molecule type" value="Genomic_DNA"/>
</dbReference>
<feature type="compositionally biased region" description="Low complexity" evidence="9">
    <location>
        <begin position="268"/>
        <end position="277"/>
    </location>
</feature>
<keyword evidence="7 10" id="KW-1133">Transmembrane helix</keyword>
<evidence type="ECO:0000256" key="4">
    <source>
        <dbReference type="ARBA" id="ARBA00012483"/>
    </source>
</evidence>
<keyword evidence="13" id="KW-1185">Reference proteome</keyword>
<reference evidence="12 13" key="2">
    <citation type="submission" date="2015-05" db="EMBL/GenBank/DDBJ databases">
        <authorList>
            <person name="Morales-Cruz A."/>
            <person name="Amrine K.C."/>
            <person name="Cantu D."/>
        </authorList>
    </citation>
    <scope>NUCLEOTIDE SEQUENCE [LARGE SCALE GENOMIC DNA]</scope>
    <source>
        <strain evidence="12">UCRPC4</strain>
    </source>
</reference>
<dbReference type="InterPro" id="IPR030185">
    <property type="entry name" value="Mae1"/>
</dbReference>
<dbReference type="Gene3D" id="3.90.1150.220">
    <property type="match status" value="1"/>
</dbReference>
<evidence type="ECO:0000256" key="6">
    <source>
        <dbReference type="ARBA" id="ARBA00022692"/>
    </source>
</evidence>
<feature type="compositionally biased region" description="Polar residues" evidence="9">
    <location>
        <begin position="44"/>
        <end position="59"/>
    </location>
</feature>
<dbReference type="GO" id="GO:0015140">
    <property type="term" value="F:malate transmembrane transporter activity"/>
    <property type="evidence" value="ECO:0007669"/>
    <property type="project" value="InterPro"/>
</dbReference>
<feature type="region of interest" description="Disordered" evidence="9">
    <location>
        <begin position="703"/>
        <end position="743"/>
    </location>
</feature>
<proteinExistence type="inferred from homology"/>
<dbReference type="GO" id="GO:0016020">
    <property type="term" value="C:membrane"/>
    <property type="evidence" value="ECO:0007669"/>
    <property type="project" value="UniProtKB-SubCell"/>
</dbReference>
<accession>A0A0G2GKP7</accession>
<feature type="domain" description="Non-structural maintenance of chromosomes element 1 RING C4HC3-type" evidence="11">
    <location>
        <begin position="641"/>
        <end position="683"/>
    </location>
</feature>
<dbReference type="Gene3D" id="3.30.40.10">
    <property type="entry name" value="Zinc/RING finger domain, C3HC4 (zinc finger)"/>
    <property type="match status" value="1"/>
</dbReference>
<dbReference type="AlphaFoldDB" id="A0A0G2GKP7"/>
<feature type="region of interest" description="Disordered" evidence="9">
    <location>
        <begin position="261"/>
        <end position="283"/>
    </location>
</feature>
<comment type="subcellular location">
    <subcellularLocation>
        <location evidence="2">Membrane</location>
        <topology evidence="2">Multi-pass membrane protein</topology>
    </subcellularLocation>
</comment>
<evidence type="ECO:0000313" key="12">
    <source>
        <dbReference type="EMBL" id="KKY17480.1"/>
    </source>
</evidence>
<feature type="region of interest" description="Disordered" evidence="9">
    <location>
        <begin position="1"/>
        <end position="77"/>
    </location>
</feature>
<comment type="catalytic activity">
    <reaction evidence="1">
        <text>S-ubiquitinyl-[E2 ubiquitin-conjugating enzyme]-L-cysteine + [acceptor protein]-L-lysine = [E2 ubiquitin-conjugating enzyme]-L-cysteine + N(6)-ubiquitinyl-[acceptor protein]-L-lysine.</text>
        <dbReference type="EC" id="2.3.2.27"/>
    </reaction>
</comment>
<evidence type="ECO:0000313" key="13">
    <source>
        <dbReference type="Proteomes" id="UP000053317"/>
    </source>
</evidence>
<dbReference type="EC" id="2.3.2.27" evidence="4"/>
<protein>
    <recommendedName>
        <fullName evidence="5">Non-structural maintenance of chromosomes element 1 homolog</fullName>
        <ecNumber evidence="4">2.3.2.27</ecNumber>
    </recommendedName>
</protein>
<dbReference type="GO" id="GO:0061630">
    <property type="term" value="F:ubiquitin protein ligase activity"/>
    <property type="evidence" value="ECO:0007669"/>
    <property type="project" value="UniProtKB-EC"/>
</dbReference>
<evidence type="ECO:0000256" key="2">
    <source>
        <dbReference type="ARBA" id="ARBA00004141"/>
    </source>
</evidence>
<evidence type="ECO:0000256" key="9">
    <source>
        <dbReference type="SAM" id="MobiDB-lite"/>
    </source>
</evidence>
<dbReference type="CDD" id="cd16493">
    <property type="entry name" value="RING-CH-C4HC3_NSE1"/>
    <property type="match status" value="1"/>
</dbReference>
<organism evidence="12 13">
    <name type="scientific">Phaeomoniella chlamydospora</name>
    <name type="common">Phaeoacremonium chlamydosporum</name>
    <dbReference type="NCBI Taxonomy" id="158046"/>
    <lineage>
        <taxon>Eukaryota</taxon>
        <taxon>Fungi</taxon>
        <taxon>Dikarya</taxon>
        <taxon>Ascomycota</taxon>
        <taxon>Pezizomycotina</taxon>
        <taxon>Eurotiomycetes</taxon>
        <taxon>Chaetothyriomycetidae</taxon>
        <taxon>Phaeomoniellales</taxon>
        <taxon>Phaeomoniellaceae</taxon>
        <taxon>Phaeomoniella</taxon>
    </lineage>
</organism>
<dbReference type="InterPro" id="IPR013083">
    <property type="entry name" value="Znf_RING/FYVE/PHD"/>
</dbReference>